<feature type="domain" description="DNA polymerase III delta subunit-like C-terminal" evidence="10">
    <location>
        <begin position="214"/>
        <end position="317"/>
    </location>
</feature>
<evidence type="ECO:0000259" key="9">
    <source>
        <dbReference type="Pfam" id="PF06144"/>
    </source>
</evidence>
<dbReference type="GO" id="GO:0006261">
    <property type="term" value="P:DNA-templated DNA replication"/>
    <property type="evidence" value="ECO:0007669"/>
    <property type="project" value="TreeGrafter"/>
</dbReference>
<keyword evidence="3" id="KW-0808">Transferase</keyword>
<dbReference type="OrthoDB" id="1172326at2"/>
<dbReference type="Gene3D" id="1.20.272.10">
    <property type="match status" value="1"/>
</dbReference>
<name>A0A1H6UTA7_9BACT</name>
<gene>
    <name evidence="11" type="ORF">SAMN04487995_2689</name>
</gene>
<evidence type="ECO:0000256" key="6">
    <source>
        <dbReference type="ARBA" id="ARBA00022932"/>
    </source>
</evidence>
<dbReference type="EMBL" id="FNXY01000004">
    <property type="protein sequence ID" value="SEI94926.1"/>
    <property type="molecule type" value="Genomic_DNA"/>
</dbReference>
<dbReference type="SUPFAM" id="SSF48019">
    <property type="entry name" value="post-AAA+ oligomerization domain-like"/>
    <property type="match status" value="1"/>
</dbReference>
<evidence type="ECO:0000256" key="2">
    <source>
        <dbReference type="ARBA" id="ARBA00017703"/>
    </source>
</evidence>
<evidence type="ECO:0000256" key="3">
    <source>
        <dbReference type="ARBA" id="ARBA00022679"/>
    </source>
</evidence>
<reference evidence="11 12" key="1">
    <citation type="submission" date="2016-10" db="EMBL/GenBank/DDBJ databases">
        <authorList>
            <person name="de Groot N.N."/>
        </authorList>
    </citation>
    <scope>NUCLEOTIDE SEQUENCE [LARGE SCALE GENOMIC DNA]</scope>
    <source>
        <strain evidence="11 12">DSM 19938</strain>
    </source>
</reference>
<dbReference type="Proteomes" id="UP000199532">
    <property type="component" value="Unassembled WGS sequence"/>
</dbReference>
<dbReference type="InterPro" id="IPR005790">
    <property type="entry name" value="DNA_polIII_delta"/>
</dbReference>
<keyword evidence="5" id="KW-0235">DNA replication</keyword>
<dbReference type="InterPro" id="IPR048466">
    <property type="entry name" value="DNA_pol3_delta-like_C"/>
</dbReference>
<dbReference type="PANTHER" id="PTHR34388:SF1">
    <property type="entry name" value="DNA POLYMERASE III SUBUNIT DELTA"/>
    <property type="match status" value="1"/>
</dbReference>
<keyword evidence="4" id="KW-0548">Nucleotidyltransferase</keyword>
<dbReference type="PANTHER" id="PTHR34388">
    <property type="entry name" value="DNA POLYMERASE III SUBUNIT DELTA"/>
    <property type="match status" value="1"/>
</dbReference>
<protein>
    <recommendedName>
        <fullName evidence="2">DNA polymerase III subunit delta</fullName>
        <ecNumber evidence="1">2.7.7.7</ecNumber>
    </recommendedName>
</protein>
<dbReference type="NCBIfam" id="TIGR01128">
    <property type="entry name" value="holA"/>
    <property type="match status" value="1"/>
</dbReference>
<evidence type="ECO:0000256" key="7">
    <source>
        <dbReference type="ARBA" id="ARBA00034754"/>
    </source>
</evidence>
<keyword evidence="12" id="KW-1185">Reference proteome</keyword>
<comment type="similarity">
    <text evidence="7">Belongs to the DNA polymerase HolA subunit family.</text>
</comment>
<dbReference type="SUPFAM" id="SSF52540">
    <property type="entry name" value="P-loop containing nucleoside triphosphate hydrolases"/>
    <property type="match status" value="1"/>
</dbReference>
<keyword evidence="6" id="KW-0239">DNA-directed DNA polymerase</keyword>
<dbReference type="EC" id="2.7.7.7" evidence="1"/>
<dbReference type="InterPro" id="IPR010372">
    <property type="entry name" value="DNA_pol3_delta_N"/>
</dbReference>
<dbReference type="GO" id="GO:0003677">
    <property type="term" value="F:DNA binding"/>
    <property type="evidence" value="ECO:0007669"/>
    <property type="project" value="InterPro"/>
</dbReference>
<evidence type="ECO:0000256" key="4">
    <source>
        <dbReference type="ARBA" id="ARBA00022695"/>
    </source>
</evidence>
<accession>A0A1H6UTA7</accession>
<proteinExistence type="inferred from homology"/>
<evidence type="ECO:0000256" key="5">
    <source>
        <dbReference type="ARBA" id="ARBA00022705"/>
    </source>
</evidence>
<dbReference type="GO" id="GO:0009360">
    <property type="term" value="C:DNA polymerase III complex"/>
    <property type="evidence" value="ECO:0007669"/>
    <property type="project" value="InterPro"/>
</dbReference>
<dbReference type="RefSeq" id="WP_090335679.1">
    <property type="nucleotide sequence ID" value="NZ_FNXY01000004.1"/>
</dbReference>
<dbReference type="Gene3D" id="3.40.50.300">
    <property type="entry name" value="P-loop containing nucleotide triphosphate hydrolases"/>
    <property type="match status" value="1"/>
</dbReference>
<dbReference type="Pfam" id="PF06144">
    <property type="entry name" value="DNA_pol3_delta"/>
    <property type="match status" value="1"/>
</dbReference>
<evidence type="ECO:0000256" key="8">
    <source>
        <dbReference type="ARBA" id="ARBA00049244"/>
    </source>
</evidence>
<dbReference type="Gene3D" id="1.10.8.60">
    <property type="match status" value="1"/>
</dbReference>
<dbReference type="InterPro" id="IPR008921">
    <property type="entry name" value="DNA_pol3_clamp-load_cplx_C"/>
</dbReference>
<dbReference type="Pfam" id="PF21694">
    <property type="entry name" value="DNA_pol3_delta_C"/>
    <property type="match status" value="1"/>
</dbReference>
<evidence type="ECO:0000259" key="10">
    <source>
        <dbReference type="Pfam" id="PF21694"/>
    </source>
</evidence>
<comment type="catalytic activity">
    <reaction evidence="8">
        <text>DNA(n) + a 2'-deoxyribonucleoside 5'-triphosphate = DNA(n+1) + diphosphate</text>
        <dbReference type="Rhea" id="RHEA:22508"/>
        <dbReference type="Rhea" id="RHEA-COMP:17339"/>
        <dbReference type="Rhea" id="RHEA-COMP:17340"/>
        <dbReference type="ChEBI" id="CHEBI:33019"/>
        <dbReference type="ChEBI" id="CHEBI:61560"/>
        <dbReference type="ChEBI" id="CHEBI:173112"/>
        <dbReference type="EC" id="2.7.7.7"/>
    </reaction>
</comment>
<organism evidence="11 12">
    <name type="scientific">Dyadobacter koreensis</name>
    <dbReference type="NCBI Taxonomy" id="408657"/>
    <lineage>
        <taxon>Bacteria</taxon>
        <taxon>Pseudomonadati</taxon>
        <taxon>Bacteroidota</taxon>
        <taxon>Cytophagia</taxon>
        <taxon>Cytophagales</taxon>
        <taxon>Spirosomataceae</taxon>
        <taxon>Dyadobacter</taxon>
    </lineage>
</organism>
<evidence type="ECO:0000313" key="12">
    <source>
        <dbReference type="Proteomes" id="UP000199532"/>
    </source>
</evidence>
<feature type="domain" description="DNA polymerase III delta N-terminal" evidence="9">
    <location>
        <begin position="21"/>
        <end position="140"/>
    </location>
</feature>
<dbReference type="InterPro" id="IPR027417">
    <property type="entry name" value="P-loop_NTPase"/>
</dbReference>
<sequence length="339" mass="38326">MAQTPDAALKEIKSKKFKPVYFLHGDEPFYIDIIADALEERVVSESEKGFNQFVLYGKDTDVAGVLSYARRYPFMAERQLVIVKDANKLGGIDQKEQQARLEDYVSNPLHSTVLVFCFHANADERKTFIKAFNTHGHVVQSKKMYDNKLPDWVASYCQSEGVKISPKAIQMMVDNIGNDLKRLTNEIRKIMVNLRVDQGIDAEVVERFVGISKEYNVFEFQKALLMRDVIKANKIATHFSANSKDNPLAPILIILFGFFSKVLLVHASQDKSEKGLASALGVNPFFVKDYSLAARNYPLPKVAHVIHYLREADSRLKGLDGVSTPEGELLKELVFKIVH</sequence>
<dbReference type="GO" id="GO:0003887">
    <property type="term" value="F:DNA-directed DNA polymerase activity"/>
    <property type="evidence" value="ECO:0007669"/>
    <property type="project" value="UniProtKB-KW"/>
</dbReference>
<evidence type="ECO:0000313" key="11">
    <source>
        <dbReference type="EMBL" id="SEI94926.1"/>
    </source>
</evidence>
<evidence type="ECO:0000256" key="1">
    <source>
        <dbReference type="ARBA" id="ARBA00012417"/>
    </source>
</evidence>
<dbReference type="AlphaFoldDB" id="A0A1H6UTA7"/>
<dbReference type="STRING" id="408657.SAMN04487995_2689"/>